<evidence type="ECO:0000256" key="1">
    <source>
        <dbReference type="ARBA" id="ARBA00001974"/>
    </source>
</evidence>
<comment type="cofactor">
    <cofactor evidence="1">
        <name>FAD</name>
        <dbReference type="ChEBI" id="CHEBI:57692"/>
    </cofactor>
</comment>
<dbReference type="InterPro" id="IPR012951">
    <property type="entry name" value="BBE"/>
</dbReference>
<dbReference type="RefSeq" id="XP_007815451.1">
    <property type="nucleotide sequence ID" value="XM_007817260.1"/>
</dbReference>
<evidence type="ECO:0000256" key="2">
    <source>
        <dbReference type="ARBA" id="ARBA00005466"/>
    </source>
</evidence>
<evidence type="ECO:0000313" key="9">
    <source>
        <dbReference type="Proteomes" id="UP000002499"/>
    </source>
</evidence>
<dbReference type="GeneID" id="19253422"/>
<dbReference type="STRING" id="655827.E9EGW3"/>
<dbReference type="PANTHER" id="PTHR42973:SF39">
    <property type="entry name" value="FAD-BINDING PCMH-TYPE DOMAIN-CONTAINING PROTEIN"/>
    <property type="match status" value="1"/>
</dbReference>
<evidence type="ECO:0000256" key="5">
    <source>
        <dbReference type="ARBA" id="ARBA00023002"/>
    </source>
</evidence>
<dbReference type="Pfam" id="PF08031">
    <property type="entry name" value="BBE"/>
    <property type="match status" value="1"/>
</dbReference>
<dbReference type="AlphaFoldDB" id="E9EGW3"/>
<comment type="similarity">
    <text evidence="2">Belongs to the oxygen-dependent FAD-linked oxidoreductase family.</text>
</comment>
<reference evidence="8 9" key="1">
    <citation type="journal article" date="2011" name="PLoS Genet.">
        <title>Genome sequencing and comparative transcriptomics of the model entomopathogenic fungi Metarhizium anisopliae and M. acridum.</title>
        <authorList>
            <person name="Gao Q."/>
            <person name="Jin K."/>
            <person name="Ying S.H."/>
            <person name="Zhang Y."/>
            <person name="Xiao G."/>
            <person name="Shang Y."/>
            <person name="Duan Z."/>
            <person name="Hu X."/>
            <person name="Xie X.Q."/>
            <person name="Zhou G."/>
            <person name="Peng G."/>
            <person name="Luo Z."/>
            <person name="Huang W."/>
            <person name="Wang B."/>
            <person name="Fang W."/>
            <person name="Wang S."/>
            <person name="Zhong Y."/>
            <person name="Ma L.J."/>
            <person name="St Leger R.J."/>
            <person name="Zhao G.P."/>
            <person name="Pei Y."/>
            <person name="Feng M.G."/>
            <person name="Xia Y."/>
            <person name="Wang C."/>
        </authorList>
    </citation>
    <scope>NUCLEOTIDE SEQUENCE [LARGE SCALE GENOMIC DNA]</scope>
    <source>
        <strain evidence="8 9">CQMa 102</strain>
    </source>
</reference>
<dbReference type="Proteomes" id="UP000002499">
    <property type="component" value="Unassembled WGS sequence"/>
</dbReference>
<evidence type="ECO:0000256" key="4">
    <source>
        <dbReference type="ARBA" id="ARBA00022827"/>
    </source>
</evidence>
<dbReference type="EMBL" id="GL698602">
    <property type="protein sequence ID" value="EFY84859.1"/>
    <property type="molecule type" value="Genomic_DNA"/>
</dbReference>
<evidence type="ECO:0000256" key="3">
    <source>
        <dbReference type="ARBA" id="ARBA00022630"/>
    </source>
</evidence>
<dbReference type="GO" id="GO:0016491">
    <property type="term" value="F:oxidoreductase activity"/>
    <property type="evidence" value="ECO:0007669"/>
    <property type="project" value="UniProtKB-KW"/>
</dbReference>
<dbReference type="InterPro" id="IPR050416">
    <property type="entry name" value="FAD-linked_Oxidoreductase"/>
</dbReference>
<dbReference type="Pfam" id="PF01565">
    <property type="entry name" value="FAD_binding_4"/>
    <property type="match status" value="1"/>
</dbReference>
<dbReference type="PROSITE" id="PS51387">
    <property type="entry name" value="FAD_PCMH"/>
    <property type="match status" value="1"/>
</dbReference>
<evidence type="ECO:0000259" key="7">
    <source>
        <dbReference type="PROSITE" id="PS51387"/>
    </source>
</evidence>
<accession>E9EGW3</accession>
<keyword evidence="3" id="KW-0285">Flavoprotein</keyword>
<feature type="domain" description="FAD-binding PCMH-type" evidence="7">
    <location>
        <begin position="134"/>
        <end position="306"/>
    </location>
</feature>
<keyword evidence="9" id="KW-1185">Reference proteome</keyword>
<proteinExistence type="inferred from homology"/>
<dbReference type="SUPFAM" id="SSF56176">
    <property type="entry name" value="FAD-binding/transporter-associated domain-like"/>
    <property type="match status" value="1"/>
</dbReference>
<dbReference type="OMA" id="RYMELTR"/>
<evidence type="ECO:0000313" key="8">
    <source>
        <dbReference type="EMBL" id="EFY84859.1"/>
    </source>
</evidence>
<dbReference type="PANTHER" id="PTHR42973">
    <property type="entry name" value="BINDING OXIDOREDUCTASE, PUTATIVE (AFU_ORTHOLOGUE AFUA_1G17690)-RELATED"/>
    <property type="match status" value="1"/>
</dbReference>
<dbReference type="InterPro" id="IPR016169">
    <property type="entry name" value="FAD-bd_PCMH_sub2"/>
</dbReference>
<dbReference type="InterPro" id="IPR036318">
    <property type="entry name" value="FAD-bd_PCMH-like_sf"/>
</dbReference>
<dbReference type="OrthoDB" id="415825at2759"/>
<dbReference type="Gene3D" id="3.30.465.10">
    <property type="match status" value="1"/>
</dbReference>
<keyword evidence="5" id="KW-0560">Oxidoreductase</keyword>
<name>E9EGW3_METAQ</name>
<organism evidence="9">
    <name type="scientific">Metarhizium acridum (strain CQMa 102)</name>
    <dbReference type="NCBI Taxonomy" id="655827"/>
    <lineage>
        <taxon>Eukaryota</taxon>
        <taxon>Fungi</taxon>
        <taxon>Dikarya</taxon>
        <taxon>Ascomycota</taxon>
        <taxon>Pezizomycotina</taxon>
        <taxon>Sordariomycetes</taxon>
        <taxon>Hypocreomycetidae</taxon>
        <taxon>Hypocreales</taxon>
        <taxon>Clavicipitaceae</taxon>
        <taxon>Metarhizium</taxon>
    </lineage>
</organism>
<dbReference type="GO" id="GO:0071949">
    <property type="term" value="F:FAD binding"/>
    <property type="evidence" value="ECO:0007669"/>
    <property type="project" value="InterPro"/>
</dbReference>
<dbReference type="InParanoid" id="E9EGW3"/>
<sequence length="568" mass="61680">MAKPSVPLFPDRASGPAIQLGNDTTSSSPVPSMTEEISDQTASTNRLRPYQSLYTKSWSTQFGQPYTAGLTKNRLLLWSTITFALGLVAALYLARVEDTRPSSQVSCLASNNIPFVVEGSHGWEQKTVPWNPRLKYTPSAVATPQTADQIKAIVSCGIRNGVRVSAKSGGHSFGSFGFGGEDGHLVIALDQLNAVTVHTDGTARIQPGARLGHVATELYKQGKRAIPLGTCPRVGIAGFILHGGYGMAARAYGLTLDWLIGATVILANGTSVHCSATENADLFWAVRGAGSSFGIVAEFELKTFEAPESVTPFAIDVFWGQTQAVEGFGIFQDLAMTAPRALNAWLAISGTGQRIQGVWMGDLAGLNDTLRPLLGRLGVKLSYASTMSWIEAHEYFADGEELEPASPYNLDERLYATSLMVHAITESQIEAFMSAVFAHMNDTSGHHSWSFEIAFHGGTSSAIADIDPSTTAYAHRDKLLLYQFFGVGTPSQYPDDGFAVLQRFRDSITNTLADGDWGMYPNYIDTQLDVDTAQKLYWGKNLLRLRSIKADLDPRQVFWNPHGVRPLL</sequence>
<dbReference type="InterPro" id="IPR016166">
    <property type="entry name" value="FAD-bd_PCMH"/>
</dbReference>
<feature type="region of interest" description="Disordered" evidence="6">
    <location>
        <begin position="1"/>
        <end position="42"/>
    </location>
</feature>
<evidence type="ECO:0000256" key="6">
    <source>
        <dbReference type="SAM" id="MobiDB-lite"/>
    </source>
</evidence>
<protein>
    <submittedName>
        <fullName evidence="8">Glucooligosaccharide oxidase</fullName>
    </submittedName>
</protein>
<dbReference type="Gene3D" id="3.40.462.20">
    <property type="match status" value="1"/>
</dbReference>
<dbReference type="InterPro" id="IPR006094">
    <property type="entry name" value="Oxid_FAD_bind_N"/>
</dbReference>
<feature type="compositionally biased region" description="Polar residues" evidence="6">
    <location>
        <begin position="21"/>
        <end position="31"/>
    </location>
</feature>
<dbReference type="HOGENOM" id="CLU_018354_10_1_1"/>
<dbReference type="KEGG" id="maw:19253422"/>
<dbReference type="eggNOG" id="ENOG502QVGN">
    <property type="taxonomic scope" value="Eukaryota"/>
</dbReference>
<gene>
    <name evidence="8" type="ORF">MAC_09111</name>
</gene>
<keyword evidence="4" id="KW-0274">FAD</keyword>